<organism evidence="3 4">
    <name type="scientific">Mucilaginibacter ximonensis</name>
    <dbReference type="NCBI Taxonomy" id="538021"/>
    <lineage>
        <taxon>Bacteria</taxon>
        <taxon>Pseudomonadati</taxon>
        <taxon>Bacteroidota</taxon>
        <taxon>Sphingobacteriia</taxon>
        <taxon>Sphingobacteriales</taxon>
        <taxon>Sphingobacteriaceae</taxon>
        <taxon>Mucilaginibacter</taxon>
    </lineage>
</organism>
<dbReference type="CDD" id="cd07341">
    <property type="entry name" value="M56_BlaR1_MecR1_like"/>
    <property type="match status" value="1"/>
</dbReference>
<keyword evidence="1" id="KW-1133">Transmembrane helix</keyword>
<accession>A0ABW5YDS5</accession>
<feature type="transmembrane region" description="Helical" evidence="1">
    <location>
        <begin position="54"/>
        <end position="72"/>
    </location>
</feature>
<feature type="domain" description="Peptidase M56" evidence="2">
    <location>
        <begin position="41"/>
        <end position="309"/>
    </location>
</feature>
<dbReference type="Gene3D" id="3.30.2010.10">
    <property type="entry name" value="Metalloproteases ('zincins'), catalytic domain"/>
    <property type="match status" value="1"/>
</dbReference>
<name>A0ABW5YDS5_9SPHI</name>
<feature type="transmembrane region" description="Helical" evidence="1">
    <location>
        <begin position="123"/>
        <end position="144"/>
    </location>
</feature>
<dbReference type="EMBL" id="JBHUPD010000002">
    <property type="protein sequence ID" value="MFD2873508.1"/>
    <property type="molecule type" value="Genomic_DNA"/>
</dbReference>
<evidence type="ECO:0000259" key="2">
    <source>
        <dbReference type="Pfam" id="PF05569"/>
    </source>
</evidence>
<keyword evidence="4" id="KW-1185">Reference proteome</keyword>
<feature type="transmembrane region" description="Helical" evidence="1">
    <location>
        <begin position="228"/>
        <end position="250"/>
    </location>
</feature>
<evidence type="ECO:0000256" key="1">
    <source>
        <dbReference type="SAM" id="Phobius"/>
    </source>
</evidence>
<dbReference type="InterPro" id="IPR052173">
    <property type="entry name" value="Beta-lactam_resp_regulator"/>
</dbReference>
<dbReference type="PANTHER" id="PTHR34978:SF3">
    <property type="entry name" value="SLR0241 PROTEIN"/>
    <property type="match status" value="1"/>
</dbReference>
<evidence type="ECO:0000313" key="3">
    <source>
        <dbReference type="EMBL" id="MFD2873508.1"/>
    </source>
</evidence>
<dbReference type="PANTHER" id="PTHR34978">
    <property type="entry name" value="POSSIBLE SENSOR-TRANSDUCER PROTEIN BLAR"/>
    <property type="match status" value="1"/>
</dbReference>
<keyword evidence="1" id="KW-0812">Transmembrane</keyword>
<comment type="caution">
    <text evidence="3">The sequence shown here is derived from an EMBL/GenBank/DDBJ whole genome shotgun (WGS) entry which is preliminary data.</text>
</comment>
<dbReference type="RefSeq" id="WP_377186377.1">
    <property type="nucleotide sequence ID" value="NZ_JBHUPD010000002.1"/>
</dbReference>
<keyword evidence="1" id="KW-0472">Membrane</keyword>
<dbReference type="Pfam" id="PF05569">
    <property type="entry name" value="Peptidase_M56"/>
    <property type="match status" value="1"/>
</dbReference>
<evidence type="ECO:0000313" key="4">
    <source>
        <dbReference type="Proteomes" id="UP001597557"/>
    </source>
</evidence>
<dbReference type="InterPro" id="IPR008756">
    <property type="entry name" value="Peptidase_M56"/>
</dbReference>
<dbReference type="Proteomes" id="UP001597557">
    <property type="component" value="Unassembled WGS sequence"/>
</dbReference>
<proteinExistence type="predicted"/>
<feature type="transmembrane region" description="Helical" evidence="1">
    <location>
        <begin position="25"/>
        <end position="42"/>
    </location>
</feature>
<reference evidence="4" key="1">
    <citation type="journal article" date="2019" name="Int. J. Syst. Evol. Microbiol.">
        <title>The Global Catalogue of Microorganisms (GCM) 10K type strain sequencing project: providing services to taxonomists for standard genome sequencing and annotation.</title>
        <authorList>
            <consortium name="The Broad Institute Genomics Platform"/>
            <consortium name="The Broad Institute Genome Sequencing Center for Infectious Disease"/>
            <person name="Wu L."/>
            <person name="Ma J."/>
        </authorList>
    </citation>
    <scope>NUCLEOTIDE SEQUENCE [LARGE SCALE GENOMIC DNA]</scope>
    <source>
        <strain evidence="4">KCTC 22437</strain>
    </source>
</reference>
<sequence length="611" mass="67590">MAFLTITSPATERFVSALCNTLVHSLWQGLILAALTGLIILFTRKQSAAMRYNLLIAALTLFAVGVGVTFALQMHETQPLLTGTIIHSNAVAGGAIQLNFAAPNQSIADILYNYLTENHNTIVTIWFLIICAKSIQLGVGLIGVRRLKNTEVNQVSAEWYNRLQQLAEGLEIKKSVAFLESGLVRVPMVIGAFKPVILIPIGLLTALSAEEVEAILVHELAHIKRCDYLVNLLQSLMEILFFFNPAVLWISQLIKAERENCCDDMALSQSSNKVSYIRALVSCEEYQASVPAYAMAFAGDKNTLVSRVKRMVSNRNSSLNIFEKTALAVCLVVSGLCLSAFGQKANREFITKTVSEVISHIQNENIAKSEKRDLDKYLKKPEAQRQRLDPEAKQINSAVAEVTNETDAGAPDTGKKHVNVNINLDSMHLAPIKLDSMKIHMAPIKVNTKVKLDSMKMHMAPIKVNLNKMTVYQKTNLNVDTDIVSTKSVLDMNLPSGSHYNPPKAYAPNTQLSARHNSTFSARVINSRPTSSPSPDTIKGARIKVQPKFDIADALYNAHVIKDKKNYQLILNNKEMTVNGVKQPENIHQTFLKYYLKKPGDHVDLTVGISN</sequence>
<gene>
    <name evidence="3" type="ORF">ACFS5N_13570</name>
</gene>
<protein>
    <submittedName>
        <fullName evidence="3">M56 family metallopeptidase</fullName>
    </submittedName>
</protein>